<dbReference type="Pfam" id="PF12704">
    <property type="entry name" value="MacB_PCD"/>
    <property type="match status" value="1"/>
</dbReference>
<evidence type="ECO:0000313" key="10">
    <source>
        <dbReference type="Proteomes" id="UP000298050"/>
    </source>
</evidence>
<dbReference type="PANTHER" id="PTHR30572:SF18">
    <property type="entry name" value="ABC-TYPE MACROLIDE FAMILY EXPORT SYSTEM PERMEASE COMPONENT 2"/>
    <property type="match status" value="1"/>
</dbReference>
<evidence type="ECO:0000259" key="8">
    <source>
        <dbReference type="Pfam" id="PF12704"/>
    </source>
</evidence>
<keyword evidence="5 6" id="KW-0472">Membrane</keyword>
<protein>
    <submittedName>
        <fullName evidence="9">FtsX-like permease family protein</fullName>
    </submittedName>
</protein>
<gene>
    <name evidence="9" type="ORF">E4634_11055</name>
</gene>
<dbReference type="GO" id="GO:0022857">
    <property type="term" value="F:transmembrane transporter activity"/>
    <property type="evidence" value="ECO:0007669"/>
    <property type="project" value="TreeGrafter"/>
</dbReference>
<dbReference type="Proteomes" id="UP000298050">
    <property type="component" value="Unassembled WGS sequence"/>
</dbReference>
<evidence type="ECO:0000256" key="4">
    <source>
        <dbReference type="ARBA" id="ARBA00022989"/>
    </source>
</evidence>
<keyword evidence="10" id="KW-1185">Reference proteome</keyword>
<dbReference type="EMBL" id="SRLE01000007">
    <property type="protein sequence ID" value="TGD73556.1"/>
    <property type="molecule type" value="Genomic_DNA"/>
</dbReference>
<reference evidence="9 10" key="1">
    <citation type="submission" date="2019-04" db="EMBL/GenBank/DDBJ databases">
        <title>Taxonomy of novel Haliea sp. from mangrove soil of West Coast of India.</title>
        <authorList>
            <person name="Verma A."/>
            <person name="Kumar P."/>
            <person name="Krishnamurthi S."/>
        </authorList>
    </citation>
    <scope>NUCLEOTIDE SEQUENCE [LARGE SCALE GENOMIC DNA]</scope>
    <source>
        <strain evidence="9 10">SAOS-164</strain>
    </source>
</reference>
<keyword evidence="3 6" id="KW-0812">Transmembrane</keyword>
<evidence type="ECO:0000256" key="5">
    <source>
        <dbReference type="ARBA" id="ARBA00023136"/>
    </source>
</evidence>
<feature type="domain" description="ABC3 transporter permease C-terminal" evidence="7">
    <location>
        <begin position="315"/>
        <end position="428"/>
    </location>
</feature>
<evidence type="ECO:0000256" key="2">
    <source>
        <dbReference type="ARBA" id="ARBA00022475"/>
    </source>
</evidence>
<feature type="transmembrane region" description="Helical" evidence="6">
    <location>
        <begin position="402"/>
        <end position="423"/>
    </location>
</feature>
<feature type="transmembrane region" description="Helical" evidence="6">
    <location>
        <begin position="21"/>
        <end position="41"/>
    </location>
</feature>
<accession>A0A4Z0M283</accession>
<dbReference type="PANTHER" id="PTHR30572">
    <property type="entry name" value="MEMBRANE COMPONENT OF TRANSPORTER-RELATED"/>
    <property type="match status" value="1"/>
</dbReference>
<organism evidence="9 10">
    <name type="scientific">Mangrovimicrobium sediminis</name>
    <dbReference type="NCBI Taxonomy" id="2562682"/>
    <lineage>
        <taxon>Bacteria</taxon>
        <taxon>Pseudomonadati</taxon>
        <taxon>Pseudomonadota</taxon>
        <taxon>Gammaproteobacteria</taxon>
        <taxon>Cellvibrionales</taxon>
        <taxon>Halieaceae</taxon>
        <taxon>Mangrovimicrobium</taxon>
    </lineage>
</organism>
<dbReference type="RefSeq" id="WP_135443828.1">
    <property type="nucleotide sequence ID" value="NZ_SRLE01000007.1"/>
</dbReference>
<evidence type="ECO:0000256" key="6">
    <source>
        <dbReference type="SAM" id="Phobius"/>
    </source>
</evidence>
<comment type="caution">
    <text evidence="9">The sequence shown here is derived from an EMBL/GenBank/DDBJ whole genome shotgun (WGS) entry which is preliminary data.</text>
</comment>
<sequence>MTRYYLWLAARSLRSSPWLSGLMVIAIALGIGAFMTCYAIFHAMAGNPIPHKSDALHAVRLDNWSADQPWEEPNVPPSQMTYRDARFLAEAGRARYQTAMFRIGVAVQPDNPDIKPLFSVGRLTYSDFFPMFEPPFLYGGPWTREQDAARSPVIVLSRELNEQVFGGEDSVGRKLRLDGEEYTVVGVLDTFDPLPRYYDVINASAFGDADEYYLPFTLNDHLQKRPMGNNSCWKNPPEDTYQGYLDSECVWVATWVQLDSRAEREAYQDFLDNYVREQKTLGRFERPLNNRLDDVMSWLEAQRVVADDAHIQLGLSFAFLVVCLLNTVGLMLAKFLRRSGEVGVRRALGASRAQVFCQYLAESGLLGVGGAVAGVGLAWLGLAVVRKVSPDMAVLTQLDAGLLLFALLVSVLAALLAGLYPAWRACRVAPATQLKTQ</sequence>
<dbReference type="InterPro" id="IPR025857">
    <property type="entry name" value="MacB_PCD"/>
</dbReference>
<keyword evidence="4 6" id="KW-1133">Transmembrane helix</keyword>
<dbReference type="GO" id="GO:0005886">
    <property type="term" value="C:plasma membrane"/>
    <property type="evidence" value="ECO:0007669"/>
    <property type="project" value="UniProtKB-SubCell"/>
</dbReference>
<dbReference type="InterPro" id="IPR050250">
    <property type="entry name" value="Macrolide_Exporter_MacB"/>
</dbReference>
<evidence type="ECO:0000256" key="3">
    <source>
        <dbReference type="ARBA" id="ARBA00022692"/>
    </source>
</evidence>
<dbReference type="InterPro" id="IPR003838">
    <property type="entry name" value="ABC3_permease_C"/>
</dbReference>
<comment type="subcellular location">
    <subcellularLocation>
        <location evidence="1">Cell membrane</location>
        <topology evidence="1">Multi-pass membrane protein</topology>
    </subcellularLocation>
</comment>
<dbReference type="Pfam" id="PF02687">
    <property type="entry name" value="FtsX"/>
    <property type="match status" value="1"/>
</dbReference>
<name>A0A4Z0M283_9GAMM</name>
<feature type="domain" description="MacB-like periplasmic core" evidence="8">
    <location>
        <begin position="20"/>
        <end position="268"/>
    </location>
</feature>
<evidence type="ECO:0000259" key="7">
    <source>
        <dbReference type="Pfam" id="PF02687"/>
    </source>
</evidence>
<evidence type="ECO:0000313" key="9">
    <source>
        <dbReference type="EMBL" id="TGD73556.1"/>
    </source>
</evidence>
<feature type="transmembrane region" description="Helical" evidence="6">
    <location>
        <begin position="356"/>
        <end position="382"/>
    </location>
</feature>
<dbReference type="AlphaFoldDB" id="A0A4Z0M283"/>
<dbReference type="OrthoDB" id="8735006at2"/>
<evidence type="ECO:0000256" key="1">
    <source>
        <dbReference type="ARBA" id="ARBA00004651"/>
    </source>
</evidence>
<feature type="transmembrane region" description="Helical" evidence="6">
    <location>
        <begin position="313"/>
        <end position="336"/>
    </location>
</feature>
<proteinExistence type="predicted"/>
<keyword evidence="2" id="KW-1003">Cell membrane</keyword>